<name>A0A9N9TAB7_PHYSR</name>
<evidence type="ECO:0000313" key="4">
    <source>
        <dbReference type="EMBL" id="CAG9854340.1"/>
    </source>
</evidence>
<keyword evidence="5" id="KW-1185">Reference proteome</keyword>
<comment type="subcellular location">
    <subcellularLocation>
        <location evidence="1">Secreted</location>
    </subcellularLocation>
</comment>
<gene>
    <name evidence="4" type="ORF">PHYEVI_LOCUS803</name>
</gene>
<dbReference type="GO" id="GO:0005576">
    <property type="term" value="C:extracellular region"/>
    <property type="evidence" value="ECO:0007669"/>
    <property type="project" value="UniProtKB-SubCell"/>
</dbReference>
<evidence type="ECO:0000256" key="2">
    <source>
        <dbReference type="ARBA" id="ARBA00022525"/>
    </source>
</evidence>
<dbReference type="EMBL" id="OU900094">
    <property type="protein sequence ID" value="CAG9854340.1"/>
    <property type="molecule type" value="Genomic_DNA"/>
</dbReference>
<sequence length="66" mass="7246">MEKGEQRRLVGECTVADCDGGEYISFMGCGLVSITCRNGKPAKKLSGDLLLEYPRCCPELLCPEYV</sequence>
<feature type="domain" description="Single" evidence="3">
    <location>
        <begin position="1"/>
        <end position="62"/>
    </location>
</feature>
<dbReference type="OrthoDB" id="6674808at2759"/>
<dbReference type="Proteomes" id="UP001153712">
    <property type="component" value="Chromosome 1"/>
</dbReference>
<evidence type="ECO:0000259" key="3">
    <source>
        <dbReference type="Pfam" id="PF15430"/>
    </source>
</evidence>
<protein>
    <recommendedName>
        <fullName evidence="3">Single domain-containing protein</fullName>
    </recommendedName>
</protein>
<organism evidence="4 5">
    <name type="scientific">Phyllotreta striolata</name>
    <name type="common">Striped flea beetle</name>
    <name type="synonym">Crioceris striolata</name>
    <dbReference type="NCBI Taxonomy" id="444603"/>
    <lineage>
        <taxon>Eukaryota</taxon>
        <taxon>Metazoa</taxon>
        <taxon>Ecdysozoa</taxon>
        <taxon>Arthropoda</taxon>
        <taxon>Hexapoda</taxon>
        <taxon>Insecta</taxon>
        <taxon>Pterygota</taxon>
        <taxon>Neoptera</taxon>
        <taxon>Endopterygota</taxon>
        <taxon>Coleoptera</taxon>
        <taxon>Polyphaga</taxon>
        <taxon>Cucujiformia</taxon>
        <taxon>Chrysomeloidea</taxon>
        <taxon>Chrysomelidae</taxon>
        <taxon>Galerucinae</taxon>
        <taxon>Alticini</taxon>
        <taxon>Phyllotreta</taxon>
    </lineage>
</organism>
<dbReference type="AlphaFoldDB" id="A0A9N9TAB7"/>
<proteinExistence type="predicted"/>
<evidence type="ECO:0000256" key="1">
    <source>
        <dbReference type="ARBA" id="ARBA00004613"/>
    </source>
</evidence>
<evidence type="ECO:0000313" key="5">
    <source>
        <dbReference type="Proteomes" id="UP001153712"/>
    </source>
</evidence>
<dbReference type="InterPro" id="IPR029277">
    <property type="entry name" value="SVWC_dom"/>
</dbReference>
<dbReference type="Pfam" id="PF15430">
    <property type="entry name" value="SVWC"/>
    <property type="match status" value="1"/>
</dbReference>
<accession>A0A9N9TAB7</accession>
<keyword evidence="2" id="KW-0964">Secreted</keyword>
<reference evidence="4" key="1">
    <citation type="submission" date="2022-01" db="EMBL/GenBank/DDBJ databases">
        <authorList>
            <person name="King R."/>
        </authorList>
    </citation>
    <scope>NUCLEOTIDE SEQUENCE</scope>
</reference>